<reference evidence="1 2" key="2">
    <citation type="submission" date="2020-06" db="EMBL/GenBank/DDBJ databases">
        <title>Polyphasic characterization of a Rahnella strain isolated from tree sap.</title>
        <authorList>
            <person name="Kim I.S."/>
        </authorList>
    </citation>
    <scope>NUCLEOTIDE SEQUENCE [LARGE SCALE GENOMIC DNA]</scope>
    <source>
        <strain evidence="1 2">SAP-1</strain>
    </source>
</reference>
<comment type="caution">
    <text evidence="1">The sequence shown here is derived from an EMBL/GenBank/DDBJ whole genome shotgun (WGS) entry which is preliminary data.</text>
</comment>
<name>A0A848MFE1_9GAMM</name>
<reference evidence="1 2" key="1">
    <citation type="submission" date="2020-01" db="EMBL/GenBank/DDBJ databases">
        <authorList>
            <person name="Lee S.D."/>
        </authorList>
    </citation>
    <scope>NUCLEOTIDE SEQUENCE [LARGE SCALE GENOMIC DNA]</scope>
    <source>
        <strain evidence="1 2">SAP-1</strain>
    </source>
</reference>
<dbReference type="RefSeq" id="WP_169402583.1">
    <property type="nucleotide sequence ID" value="NZ_JAADJU010000004.1"/>
</dbReference>
<protein>
    <submittedName>
        <fullName evidence="1">Uncharacterized protein</fullName>
    </submittedName>
</protein>
<accession>A0A848MFE1</accession>
<evidence type="ECO:0000313" key="2">
    <source>
        <dbReference type="Proteomes" id="UP000585363"/>
    </source>
</evidence>
<dbReference type="AlphaFoldDB" id="A0A848MFE1"/>
<dbReference type="Proteomes" id="UP000585363">
    <property type="component" value="Unassembled WGS sequence"/>
</dbReference>
<organism evidence="1 2">
    <name type="scientific">Rouxiella aceris</name>
    <dbReference type="NCBI Taxonomy" id="2703884"/>
    <lineage>
        <taxon>Bacteria</taxon>
        <taxon>Pseudomonadati</taxon>
        <taxon>Pseudomonadota</taxon>
        <taxon>Gammaproteobacteria</taxon>
        <taxon>Enterobacterales</taxon>
        <taxon>Yersiniaceae</taxon>
        <taxon>Rouxiella</taxon>
    </lineage>
</organism>
<evidence type="ECO:0000313" key="1">
    <source>
        <dbReference type="EMBL" id="NMP26877.1"/>
    </source>
</evidence>
<gene>
    <name evidence="1" type="ORF">GW590_08370</name>
</gene>
<dbReference type="EMBL" id="JAADJU010000004">
    <property type="protein sequence ID" value="NMP26877.1"/>
    <property type="molecule type" value="Genomic_DNA"/>
</dbReference>
<sequence>MSQSIIEKLLIENARMRNAIQFATAPDMWQEQADGMLDYRYSEWYVDVLNASLETPATDAAIAEMRNEWMAQGVDEFSASEDAKVEKWLSGDEYASYASIMAEEFAANLRAGIK</sequence>
<keyword evidence="2" id="KW-1185">Reference proteome</keyword>
<proteinExistence type="predicted"/>